<evidence type="ECO:0000313" key="2">
    <source>
        <dbReference type="EMBL" id="KAJ7099969.1"/>
    </source>
</evidence>
<feature type="region of interest" description="Disordered" evidence="1">
    <location>
        <begin position="206"/>
        <end position="242"/>
    </location>
</feature>
<protein>
    <submittedName>
        <fullName evidence="2">Uncharacterized protein</fullName>
    </submittedName>
</protein>
<name>A0AAD6XXM0_9AGAR</name>
<dbReference type="AlphaFoldDB" id="A0AAD6XXM0"/>
<dbReference type="EMBL" id="JARJCN010000006">
    <property type="protein sequence ID" value="KAJ7099969.1"/>
    <property type="molecule type" value="Genomic_DNA"/>
</dbReference>
<keyword evidence="3" id="KW-1185">Reference proteome</keyword>
<comment type="caution">
    <text evidence="2">The sequence shown here is derived from an EMBL/GenBank/DDBJ whole genome shotgun (WGS) entry which is preliminary data.</text>
</comment>
<feature type="region of interest" description="Disordered" evidence="1">
    <location>
        <begin position="1"/>
        <end position="162"/>
    </location>
</feature>
<evidence type="ECO:0000256" key="1">
    <source>
        <dbReference type="SAM" id="MobiDB-lite"/>
    </source>
</evidence>
<feature type="compositionally biased region" description="Basic and acidic residues" evidence="1">
    <location>
        <begin position="73"/>
        <end position="85"/>
    </location>
</feature>
<accession>A0AAD6XXM0</accession>
<dbReference type="Proteomes" id="UP001222325">
    <property type="component" value="Unassembled WGS sequence"/>
</dbReference>
<feature type="compositionally biased region" description="Polar residues" evidence="1">
    <location>
        <begin position="46"/>
        <end position="57"/>
    </location>
</feature>
<evidence type="ECO:0000313" key="3">
    <source>
        <dbReference type="Proteomes" id="UP001222325"/>
    </source>
</evidence>
<feature type="compositionally biased region" description="Basic and acidic residues" evidence="1">
    <location>
        <begin position="206"/>
        <end position="227"/>
    </location>
</feature>
<feature type="compositionally biased region" description="Polar residues" evidence="1">
    <location>
        <begin position="113"/>
        <end position="122"/>
    </location>
</feature>
<sequence length="242" mass="23828">MPLFGSSHKDNSTLQKPHHGAAPQAGMDGTGAGYGNAPVGAGVAHSNHNPLAPTTGTMGVGEPAMGNHNMVGGDRHHAGGMHDAHGGAGMAGTGTAHHTGGMTGGAIPATGAMGTQHQQQPHSGAGNHTGGMTGTGGGIPPAGVISSQHQQQPHSSGGGALTGKIEHAVGTIVGSKSLKAKGAEKEREAAGLKVQSQELAEAERLEQEAGMRRERAVAHGAHPDNRHVGGNVPGAGVPGAYN</sequence>
<proteinExistence type="predicted"/>
<feature type="compositionally biased region" description="Low complexity" evidence="1">
    <location>
        <begin position="146"/>
        <end position="155"/>
    </location>
</feature>
<feature type="compositionally biased region" description="Gly residues" evidence="1">
    <location>
        <begin position="127"/>
        <end position="140"/>
    </location>
</feature>
<reference evidence="2" key="1">
    <citation type="submission" date="2023-03" db="EMBL/GenBank/DDBJ databases">
        <title>Massive genome expansion in bonnet fungi (Mycena s.s.) driven by repeated elements and novel gene families across ecological guilds.</title>
        <authorList>
            <consortium name="Lawrence Berkeley National Laboratory"/>
            <person name="Harder C.B."/>
            <person name="Miyauchi S."/>
            <person name="Viragh M."/>
            <person name="Kuo A."/>
            <person name="Thoen E."/>
            <person name="Andreopoulos B."/>
            <person name="Lu D."/>
            <person name="Skrede I."/>
            <person name="Drula E."/>
            <person name="Henrissat B."/>
            <person name="Morin E."/>
            <person name="Kohler A."/>
            <person name="Barry K."/>
            <person name="LaButti K."/>
            <person name="Morin E."/>
            <person name="Salamov A."/>
            <person name="Lipzen A."/>
            <person name="Mereny Z."/>
            <person name="Hegedus B."/>
            <person name="Baldrian P."/>
            <person name="Stursova M."/>
            <person name="Weitz H."/>
            <person name="Taylor A."/>
            <person name="Grigoriev I.V."/>
            <person name="Nagy L.G."/>
            <person name="Martin F."/>
            <person name="Kauserud H."/>
        </authorList>
    </citation>
    <scope>NUCLEOTIDE SEQUENCE</scope>
    <source>
        <strain evidence="2">CBHHK173m</strain>
    </source>
</reference>
<feature type="compositionally biased region" description="Gly residues" evidence="1">
    <location>
        <begin position="231"/>
        <end position="242"/>
    </location>
</feature>
<organism evidence="2 3">
    <name type="scientific">Mycena belliarum</name>
    <dbReference type="NCBI Taxonomy" id="1033014"/>
    <lineage>
        <taxon>Eukaryota</taxon>
        <taxon>Fungi</taxon>
        <taxon>Dikarya</taxon>
        <taxon>Basidiomycota</taxon>
        <taxon>Agaricomycotina</taxon>
        <taxon>Agaricomycetes</taxon>
        <taxon>Agaricomycetidae</taxon>
        <taxon>Agaricales</taxon>
        <taxon>Marasmiineae</taxon>
        <taxon>Mycenaceae</taxon>
        <taxon>Mycena</taxon>
    </lineage>
</organism>
<gene>
    <name evidence="2" type="ORF">B0H15DRAFT_818199</name>
</gene>